<dbReference type="Proteomes" id="UP000709466">
    <property type="component" value="Unassembled WGS sequence"/>
</dbReference>
<gene>
    <name evidence="2" type="ORF">HCZ30_01470</name>
</gene>
<proteinExistence type="predicted"/>
<reference evidence="2 3" key="1">
    <citation type="submission" date="2020-03" db="EMBL/GenBank/DDBJ databases">
        <title>Bacterial isolates of synthetic phycosphere.</title>
        <authorList>
            <person name="Fu H."/>
            <person name="Moran M.A."/>
        </authorList>
    </citation>
    <scope>NUCLEOTIDE SEQUENCE [LARGE SCALE GENOMIC DNA]</scope>
    <source>
        <strain evidence="2 3">HF1</strain>
    </source>
</reference>
<dbReference type="EMBL" id="JAATOP010000001">
    <property type="protein sequence ID" value="NIY71100.1"/>
    <property type="molecule type" value="Genomic_DNA"/>
</dbReference>
<sequence length="280" mass="29861">MTKYLVTGASGQLGRKVVAELAKSVPAADIAVMVRSEAALNEFKEQGFDARYGDYDKPETMFEAFEGVDRLLLISGSEVGKRSEQHLHVINAAKQAGVKFIAYTSILQADKSPMGLAVEHLATEKNLEESGIPYALLRNGWYLENIVMTVDQDVSMGKHFGAAGEGKFAAASRQDFAEAAVAVLTGTGHEGHVYELAGDEGFTLADYAAAVTEAKGTEVTYIDMPEEDFRGALLGAGLPEGLAAMLADSDAKAADGWLFDDSKTLSSLIGRPTTKLAEML</sequence>
<evidence type="ECO:0000313" key="3">
    <source>
        <dbReference type="Proteomes" id="UP000709466"/>
    </source>
</evidence>
<dbReference type="InterPro" id="IPR036291">
    <property type="entry name" value="NAD(P)-bd_dom_sf"/>
</dbReference>
<comment type="caution">
    <text evidence="2">The sequence shown here is derived from an EMBL/GenBank/DDBJ whole genome shotgun (WGS) entry which is preliminary data.</text>
</comment>
<evidence type="ECO:0000313" key="2">
    <source>
        <dbReference type="EMBL" id="NIY71100.1"/>
    </source>
</evidence>
<dbReference type="Pfam" id="PF13460">
    <property type="entry name" value="NAD_binding_10"/>
    <property type="match status" value="1"/>
</dbReference>
<dbReference type="CDD" id="cd05269">
    <property type="entry name" value="TMR_SDR_a"/>
    <property type="match status" value="1"/>
</dbReference>
<dbReference type="Gene3D" id="3.40.50.720">
    <property type="entry name" value="NAD(P)-binding Rossmann-like Domain"/>
    <property type="match status" value="1"/>
</dbReference>
<dbReference type="Gene3D" id="3.90.25.10">
    <property type="entry name" value="UDP-galactose 4-epimerase, domain 1"/>
    <property type="match status" value="1"/>
</dbReference>
<dbReference type="InterPro" id="IPR052718">
    <property type="entry name" value="NmrA-type_oxidoreductase"/>
</dbReference>
<dbReference type="SUPFAM" id="SSF51735">
    <property type="entry name" value="NAD(P)-binding Rossmann-fold domains"/>
    <property type="match status" value="1"/>
</dbReference>
<evidence type="ECO:0000259" key="1">
    <source>
        <dbReference type="Pfam" id="PF13460"/>
    </source>
</evidence>
<feature type="domain" description="NAD(P)-binding" evidence="1">
    <location>
        <begin position="8"/>
        <end position="185"/>
    </location>
</feature>
<protein>
    <submittedName>
        <fullName evidence="2">SDR family oxidoreductase</fullName>
    </submittedName>
</protein>
<dbReference type="PANTHER" id="PTHR47129">
    <property type="entry name" value="QUINONE OXIDOREDUCTASE 2"/>
    <property type="match status" value="1"/>
</dbReference>
<dbReference type="PANTHER" id="PTHR47129:SF1">
    <property type="entry name" value="NMRA-LIKE DOMAIN-CONTAINING PROTEIN"/>
    <property type="match status" value="1"/>
</dbReference>
<dbReference type="InterPro" id="IPR016040">
    <property type="entry name" value="NAD(P)-bd_dom"/>
</dbReference>
<dbReference type="RefSeq" id="WP_167635987.1">
    <property type="nucleotide sequence ID" value="NZ_JAATOP010000001.1"/>
</dbReference>
<name>A0ABX0VTJ3_9RHOB</name>
<organism evidence="2 3">
    <name type="scientific">Marivivens donghaensis</name>
    <dbReference type="NCBI Taxonomy" id="1699413"/>
    <lineage>
        <taxon>Bacteria</taxon>
        <taxon>Pseudomonadati</taxon>
        <taxon>Pseudomonadota</taxon>
        <taxon>Alphaproteobacteria</taxon>
        <taxon>Rhodobacterales</taxon>
        <taxon>Paracoccaceae</taxon>
        <taxon>Marivivens group</taxon>
        <taxon>Marivivens</taxon>
    </lineage>
</organism>
<keyword evidence="3" id="KW-1185">Reference proteome</keyword>
<accession>A0ABX0VTJ3</accession>